<keyword evidence="5" id="KW-0540">Nuclease</keyword>
<dbReference type="InterPro" id="IPR000055">
    <property type="entry name" value="Restrct_endonuc_typeI_TRD"/>
</dbReference>
<dbReference type="GO" id="GO:0016787">
    <property type="term" value="F:hydrolase activity"/>
    <property type="evidence" value="ECO:0007669"/>
    <property type="project" value="UniProtKB-KW"/>
</dbReference>
<dbReference type="EC" id="3.1.21.-" evidence="5"/>
<dbReference type="Proteomes" id="UP001589862">
    <property type="component" value="Unassembled WGS sequence"/>
</dbReference>
<accession>A0ABV6PBH8</accession>
<dbReference type="GO" id="GO:0004519">
    <property type="term" value="F:endonuclease activity"/>
    <property type="evidence" value="ECO:0007669"/>
    <property type="project" value="UniProtKB-KW"/>
</dbReference>
<dbReference type="Pfam" id="PF01420">
    <property type="entry name" value="Methylase_S"/>
    <property type="match status" value="2"/>
</dbReference>
<comment type="similarity">
    <text evidence="1">Belongs to the type-I restriction system S methylase family.</text>
</comment>
<evidence type="ECO:0000313" key="6">
    <source>
        <dbReference type="Proteomes" id="UP001589862"/>
    </source>
</evidence>
<reference evidence="5 6" key="1">
    <citation type="submission" date="2024-09" db="EMBL/GenBank/DDBJ databases">
        <authorList>
            <person name="Sun Q."/>
            <person name="Mori K."/>
        </authorList>
    </citation>
    <scope>NUCLEOTIDE SEQUENCE [LARGE SCALE GENOMIC DNA]</scope>
    <source>
        <strain evidence="5 6">NCAIM B.02604</strain>
    </source>
</reference>
<sequence length="360" mass="40082">MPNTLYRRAPLGVLARLRSGENTSGDSFSKDDSLPTPVYGANGVIGSTSLEPNIQRESILIGRVGACGEINVAPPSSFASDNVLVVDLNEQAHRGWMYYVLLSSKLKDLNTSTAQPLITPSKIRQVRVPFPSMMDQQRIADYLDRETAKIDAAVADLDRYVELLNVKLESTAREIFTTLSEERQLIQTKFLVDITTGSGDTQDAQEDGEYPFYVRSDTIQRSGDYEFDCDAVLTSGDGAGVGKIFHLASGKFKAHQRVYVMHNFRRISPEYFYWMFKSAFPDVIRYGGAKSTVDSVRMPMIANLKLPVPDNSTQEEISGRLANLHEEVGSLISESTKLRDLLLKRRSVLITEVVTGRKQV</sequence>
<evidence type="ECO:0000256" key="2">
    <source>
        <dbReference type="ARBA" id="ARBA00022747"/>
    </source>
</evidence>
<dbReference type="InterPro" id="IPR052021">
    <property type="entry name" value="Type-I_RS_S_subunit"/>
</dbReference>
<evidence type="ECO:0000256" key="3">
    <source>
        <dbReference type="ARBA" id="ARBA00023125"/>
    </source>
</evidence>
<dbReference type="SUPFAM" id="SSF116734">
    <property type="entry name" value="DNA methylase specificity domain"/>
    <property type="match status" value="2"/>
</dbReference>
<dbReference type="CDD" id="cd17266">
    <property type="entry name" value="RMtype1_S_Sau1132ORF3780P-TRD2-CR2_like"/>
    <property type="match status" value="1"/>
</dbReference>
<name>A0ABV6PBH8_9MICC</name>
<keyword evidence="6" id="KW-1185">Reference proteome</keyword>
<feature type="domain" description="Type I restriction modification DNA specificity" evidence="4">
    <location>
        <begin position="51"/>
        <end position="148"/>
    </location>
</feature>
<keyword evidence="5" id="KW-0255">Endonuclease</keyword>
<dbReference type="Gene3D" id="3.90.220.20">
    <property type="entry name" value="DNA methylase specificity domains"/>
    <property type="match status" value="2"/>
</dbReference>
<keyword evidence="5" id="KW-0378">Hydrolase</keyword>
<proteinExistence type="inferred from homology"/>
<evidence type="ECO:0000313" key="5">
    <source>
        <dbReference type="EMBL" id="MFC0582479.1"/>
    </source>
</evidence>
<dbReference type="EMBL" id="JBHLUB010000030">
    <property type="protein sequence ID" value="MFC0582479.1"/>
    <property type="molecule type" value="Genomic_DNA"/>
</dbReference>
<keyword evidence="3" id="KW-0238">DNA-binding</keyword>
<evidence type="ECO:0000259" key="4">
    <source>
        <dbReference type="Pfam" id="PF01420"/>
    </source>
</evidence>
<evidence type="ECO:0000256" key="1">
    <source>
        <dbReference type="ARBA" id="ARBA00010923"/>
    </source>
</evidence>
<dbReference type="InterPro" id="IPR044946">
    <property type="entry name" value="Restrct_endonuc_typeI_TRD_sf"/>
</dbReference>
<protein>
    <submittedName>
        <fullName evidence="5">Restriction endonuclease subunit S</fullName>
        <ecNumber evidence="5">3.1.21.-</ecNumber>
    </submittedName>
</protein>
<dbReference type="PANTHER" id="PTHR30408:SF12">
    <property type="entry name" value="TYPE I RESTRICTION ENZYME MJAVIII SPECIFICITY SUBUNIT"/>
    <property type="match status" value="1"/>
</dbReference>
<dbReference type="PANTHER" id="PTHR30408">
    <property type="entry name" value="TYPE-1 RESTRICTION ENZYME ECOKI SPECIFICITY PROTEIN"/>
    <property type="match status" value="1"/>
</dbReference>
<feature type="domain" description="Type I restriction modification DNA specificity" evidence="4">
    <location>
        <begin position="203"/>
        <end position="326"/>
    </location>
</feature>
<gene>
    <name evidence="5" type="ORF">ACFFFR_08815</name>
</gene>
<comment type="caution">
    <text evidence="5">The sequence shown here is derived from an EMBL/GenBank/DDBJ whole genome shotgun (WGS) entry which is preliminary data.</text>
</comment>
<organism evidence="5 6">
    <name type="scientific">Micrococcoides hystricis</name>
    <dbReference type="NCBI Taxonomy" id="1572761"/>
    <lineage>
        <taxon>Bacteria</taxon>
        <taxon>Bacillati</taxon>
        <taxon>Actinomycetota</taxon>
        <taxon>Actinomycetes</taxon>
        <taxon>Micrococcales</taxon>
        <taxon>Micrococcaceae</taxon>
        <taxon>Micrococcoides</taxon>
    </lineage>
</organism>
<dbReference type="RefSeq" id="WP_377459669.1">
    <property type="nucleotide sequence ID" value="NZ_JBHLUB010000030.1"/>
</dbReference>
<keyword evidence="2" id="KW-0680">Restriction system</keyword>